<evidence type="ECO:0000313" key="2">
    <source>
        <dbReference type="Proteomes" id="UP000233769"/>
    </source>
</evidence>
<name>A0A2N9AND0_METEX</name>
<dbReference type="Proteomes" id="UP000233769">
    <property type="component" value="Chromosome tk0001"/>
</dbReference>
<dbReference type="AlphaFoldDB" id="A0A2N9AND0"/>
<gene>
    <name evidence="1" type="ORF">TK0001_2191</name>
</gene>
<proteinExistence type="predicted"/>
<dbReference type="EMBL" id="LT962688">
    <property type="protein sequence ID" value="SOR28793.1"/>
    <property type="molecule type" value="Genomic_DNA"/>
</dbReference>
<evidence type="ECO:0000313" key="1">
    <source>
        <dbReference type="EMBL" id="SOR28793.1"/>
    </source>
</evidence>
<organism evidence="1 2">
    <name type="scientific">Methylorubrum extorquens</name>
    <name type="common">Methylobacterium dichloromethanicum</name>
    <name type="synonym">Methylobacterium extorquens</name>
    <dbReference type="NCBI Taxonomy" id="408"/>
    <lineage>
        <taxon>Bacteria</taxon>
        <taxon>Pseudomonadati</taxon>
        <taxon>Pseudomonadota</taxon>
        <taxon>Alphaproteobacteria</taxon>
        <taxon>Hyphomicrobiales</taxon>
        <taxon>Methylobacteriaceae</taxon>
        <taxon>Methylorubrum</taxon>
    </lineage>
</organism>
<sequence length="97" mass="11285">MDGLHMIWAWKRIVSGDLRSIELLFQDQVAAFDDYKQMMLIKVDEDWPMVVVFVAVLDEALFSSYYDFKFCTRRELPSAPTLVAGCRVHFCRVFGKA</sequence>
<protein>
    <submittedName>
        <fullName evidence="1">Uncharacterized protein</fullName>
    </submittedName>
</protein>
<accession>A0A2N9AND0</accession>
<reference evidence="2" key="1">
    <citation type="submission" date="2017-10" db="EMBL/GenBank/DDBJ databases">
        <authorList>
            <person name="Regsiter A."/>
            <person name="William W."/>
        </authorList>
    </citation>
    <scope>NUCLEOTIDE SEQUENCE [LARGE SCALE GENOMIC DNA]</scope>
</reference>